<sequence>MDCFQDFCLACDKESHGPYCSQACRLADLERGNTSVPQTPLSPSSQSQSRLSWSSTASAYVLPPAVDFTDKNIASSPYTEQQQYQTSYFMRTSAQQPSTASSQRSLTPCSSRTSLSSTTSQSSTNGVSEQARLQLESYFSSFTQARAAKRRPSLR</sequence>
<proteinExistence type="predicted"/>
<feature type="compositionally biased region" description="Low complexity" evidence="1">
    <location>
        <begin position="91"/>
        <end position="124"/>
    </location>
</feature>
<dbReference type="KEGG" id="bcom:BAUCODRAFT_461019"/>
<dbReference type="RefSeq" id="XP_007675923.1">
    <property type="nucleotide sequence ID" value="XM_007677733.1"/>
</dbReference>
<reference evidence="2 3" key="1">
    <citation type="journal article" date="2012" name="PLoS Pathog.">
        <title>Diverse lifestyles and strategies of plant pathogenesis encoded in the genomes of eighteen Dothideomycetes fungi.</title>
        <authorList>
            <person name="Ohm R.A."/>
            <person name="Feau N."/>
            <person name="Henrissat B."/>
            <person name="Schoch C.L."/>
            <person name="Horwitz B.A."/>
            <person name="Barry K.W."/>
            <person name="Condon B.J."/>
            <person name="Copeland A.C."/>
            <person name="Dhillon B."/>
            <person name="Glaser F."/>
            <person name="Hesse C.N."/>
            <person name="Kosti I."/>
            <person name="LaButti K."/>
            <person name="Lindquist E.A."/>
            <person name="Lucas S."/>
            <person name="Salamov A.A."/>
            <person name="Bradshaw R.E."/>
            <person name="Ciuffetti L."/>
            <person name="Hamelin R.C."/>
            <person name="Kema G.H.J."/>
            <person name="Lawrence C."/>
            <person name="Scott J.A."/>
            <person name="Spatafora J.W."/>
            <person name="Turgeon B.G."/>
            <person name="de Wit P.J.G.M."/>
            <person name="Zhong S."/>
            <person name="Goodwin S.B."/>
            <person name="Grigoriev I.V."/>
        </authorList>
    </citation>
    <scope>NUCLEOTIDE SEQUENCE [LARGE SCALE GENOMIC DNA]</scope>
    <source>
        <strain evidence="2 3">UAMH 10762</strain>
    </source>
</reference>
<accession>M2LT15</accession>
<dbReference type="HOGENOM" id="CLU_099513_2_0_1"/>
<name>M2LT15_BAUPA</name>
<dbReference type="EMBL" id="KB445554">
    <property type="protein sequence ID" value="EMC97652.1"/>
    <property type="molecule type" value="Genomic_DNA"/>
</dbReference>
<organism evidence="2 3">
    <name type="scientific">Baudoinia panamericana (strain UAMH 10762)</name>
    <name type="common">Angels' share fungus</name>
    <name type="synonym">Baudoinia compniacensis (strain UAMH 10762)</name>
    <dbReference type="NCBI Taxonomy" id="717646"/>
    <lineage>
        <taxon>Eukaryota</taxon>
        <taxon>Fungi</taxon>
        <taxon>Dikarya</taxon>
        <taxon>Ascomycota</taxon>
        <taxon>Pezizomycotina</taxon>
        <taxon>Dothideomycetes</taxon>
        <taxon>Dothideomycetidae</taxon>
        <taxon>Mycosphaerellales</taxon>
        <taxon>Teratosphaeriaceae</taxon>
        <taxon>Baudoinia</taxon>
    </lineage>
</organism>
<dbReference type="OMA" id="CLVCDRQ"/>
<keyword evidence="3" id="KW-1185">Reference proteome</keyword>
<evidence type="ECO:0000313" key="2">
    <source>
        <dbReference type="EMBL" id="EMC97652.1"/>
    </source>
</evidence>
<feature type="region of interest" description="Disordered" evidence="1">
    <location>
        <begin position="86"/>
        <end position="128"/>
    </location>
</feature>
<dbReference type="AlphaFoldDB" id="M2LT15"/>
<dbReference type="InterPro" id="IPR024368">
    <property type="entry name" value="Ecl1/2/3"/>
</dbReference>
<protein>
    <submittedName>
        <fullName evidence="2">Uncharacterized protein</fullName>
    </submittedName>
</protein>
<dbReference type="Proteomes" id="UP000011761">
    <property type="component" value="Unassembled WGS sequence"/>
</dbReference>
<dbReference type="eggNOG" id="ENOG502S7ZU">
    <property type="taxonomic scope" value="Eukaryota"/>
</dbReference>
<evidence type="ECO:0000313" key="3">
    <source>
        <dbReference type="Proteomes" id="UP000011761"/>
    </source>
</evidence>
<gene>
    <name evidence="2" type="ORF">BAUCODRAFT_461019</name>
</gene>
<dbReference type="Pfam" id="PF12855">
    <property type="entry name" value="Ecl1"/>
    <property type="match status" value="1"/>
</dbReference>
<dbReference type="GeneID" id="19114548"/>
<evidence type="ECO:0000256" key="1">
    <source>
        <dbReference type="SAM" id="MobiDB-lite"/>
    </source>
</evidence>
<dbReference type="OrthoDB" id="2563506at2759"/>